<name>A0A444X0R7_ARAHY</name>
<feature type="compositionally biased region" description="Acidic residues" evidence="1">
    <location>
        <begin position="149"/>
        <end position="169"/>
    </location>
</feature>
<evidence type="ECO:0000256" key="1">
    <source>
        <dbReference type="SAM" id="MobiDB-lite"/>
    </source>
</evidence>
<dbReference type="Proteomes" id="UP000289738">
    <property type="component" value="Chromosome B10"/>
</dbReference>
<evidence type="ECO:0000313" key="3">
    <source>
        <dbReference type="Proteomes" id="UP000289738"/>
    </source>
</evidence>
<organism evidence="2 3">
    <name type="scientific">Arachis hypogaea</name>
    <name type="common">Peanut</name>
    <dbReference type="NCBI Taxonomy" id="3818"/>
    <lineage>
        <taxon>Eukaryota</taxon>
        <taxon>Viridiplantae</taxon>
        <taxon>Streptophyta</taxon>
        <taxon>Embryophyta</taxon>
        <taxon>Tracheophyta</taxon>
        <taxon>Spermatophyta</taxon>
        <taxon>Magnoliopsida</taxon>
        <taxon>eudicotyledons</taxon>
        <taxon>Gunneridae</taxon>
        <taxon>Pentapetalae</taxon>
        <taxon>rosids</taxon>
        <taxon>fabids</taxon>
        <taxon>Fabales</taxon>
        <taxon>Fabaceae</taxon>
        <taxon>Papilionoideae</taxon>
        <taxon>50 kb inversion clade</taxon>
        <taxon>dalbergioids sensu lato</taxon>
        <taxon>Dalbergieae</taxon>
        <taxon>Pterocarpus clade</taxon>
        <taxon>Arachis</taxon>
    </lineage>
</organism>
<dbReference type="AlphaFoldDB" id="A0A444X0R7"/>
<sequence length="312" mass="33874">MRPTTRFDDFLNSIIQKLGLQGVKRVQKLFYRIPISVLRDDVNLQVLFHCRRQFPKVRTPKLLAKLVDVVSSSGDSNRNTQTLGTVAGSSSRPIGASLSVPVNAPRDEPVASPSFVVDLNCSGDGEVVIVDKVPIFLQRGVPAGMGDALLDDDDDDDVEPDLITDDSGDDIAASNPAGDGGGSSSGTHQYRPHFSSLDLDGMRQEGVPGEPTGFGARDTQGTGGLTGKGIWEVKRYNGPHTCLTTSISSDHRSLDYHVISAFIMPMVRAYASVCIKVLLNATEAHFGFRSTYRRVWLAKQKAVAHIYGDWDE</sequence>
<keyword evidence="3" id="KW-1185">Reference proteome</keyword>
<proteinExistence type="predicted"/>
<feature type="region of interest" description="Disordered" evidence="1">
    <location>
        <begin position="147"/>
        <end position="221"/>
    </location>
</feature>
<comment type="caution">
    <text evidence="2">The sequence shown here is derived from an EMBL/GenBank/DDBJ whole genome shotgun (WGS) entry which is preliminary data.</text>
</comment>
<evidence type="ECO:0000313" key="2">
    <source>
        <dbReference type="EMBL" id="RYQ83255.1"/>
    </source>
</evidence>
<protein>
    <submittedName>
        <fullName evidence="2">Uncharacterized protein</fullName>
    </submittedName>
</protein>
<gene>
    <name evidence="2" type="ORF">Ahy_B10g101909</name>
</gene>
<accession>A0A444X0R7</accession>
<dbReference type="EMBL" id="SDMP01000020">
    <property type="protein sequence ID" value="RYQ83255.1"/>
    <property type="molecule type" value="Genomic_DNA"/>
</dbReference>
<reference evidence="2 3" key="1">
    <citation type="submission" date="2019-01" db="EMBL/GenBank/DDBJ databases">
        <title>Sequencing of cultivated peanut Arachis hypogaea provides insights into genome evolution and oil improvement.</title>
        <authorList>
            <person name="Chen X."/>
        </authorList>
    </citation>
    <scope>NUCLEOTIDE SEQUENCE [LARGE SCALE GENOMIC DNA]</scope>
    <source>
        <strain evidence="3">cv. Fuhuasheng</strain>
        <tissue evidence="2">Leaves</tissue>
    </source>
</reference>